<dbReference type="PANTHER" id="PTHR10067">
    <property type="entry name" value="PHOSPHATIDYLSERINE DECARBOXYLASE"/>
    <property type="match status" value="1"/>
</dbReference>
<organism evidence="13 14">
    <name type="scientific">Portibacter lacus</name>
    <dbReference type="NCBI Taxonomy" id="1099794"/>
    <lineage>
        <taxon>Bacteria</taxon>
        <taxon>Pseudomonadati</taxon>
        <taxon>Bacteroidota</taxon>
        <taxon>Saprospiria</taxon>
        <taxon>Saprospirales</taxon>
        <taxon>Haliscomenobacteraceae</taxon>
        <taxon>Portibacter</taxon>
    </lineage>
</organism>
<keyword evidence="11" id="KW-0670">Pyruvate</keyword>
<evidence type="ECO:0000256" key="9">
    <source>
        <dbReference type="ARBA" id="ARBA00023239"/>
    </source>
</evidence>
<evidence type="ECO:0000256" key="8">
    <source>
        <dbReference type="ARBA" id="ARBA00023209"/>
    </source>
</evidence>
<keyword evidence="8" id="KW-0594">Phospholipid biosynthesis</keyword>
<keyword evidence="4" id="KW-0444">Lipid biosynthesis</keyword>
<comment type="caution">
    <text evidence="13">The sequence shown here is derived from an EMBL/GenBank/DDBJ whole genome shotgun (WGS) entry which is preliminary data.</text>
</comment>
<dbReference type="Proteomes" id="UP001156666">
    <property type="component" value="Unassembled WGS sequence"/>
</dbReference>
<keyword evidence="9" id="KW-0456">Lyase</keyword>
<name>A0AA37WFU2_9BACT</name>
<dbReference type="GO" id="GO:0008654">
    <property type="term" value="P:phospholipid biosynthetic process"/>
    <property type="evidence" value="ECO:0007669"/>
    <property type="project" value="UniProtKB-KW"/>
</dbReference>
<dbReference type="InterPro" id="IPR003817">
    <property type="entry name" value="PS_Dcarbxylase"/>
</dbReference>
<evidence type="ECO:0000256" key="6">
    <source>
        <dbReference type="ARBA" id="ARBA00023098"/>
    </source>
</evidence>
<dbReference type="GO" id="GO:0004609">
    <property type="term" value="F:phosphatidylserine decarboxylase activity"/>
    <property type="evidence" value="ECO:0007669"/>
    <property type="project" value="UniProtKB-EC"/>
</dbReference>
<comment type="cofactor">
    <cofactor evidence="1">
        <name>pyruvate</name>
        <dbReference type="ChEBI" id="CHEBI:15361"/>
    </cofactor>
</comment>
<evidence type="ECO:0000256" key="1">
    <source>
        <dbReference type="ARBA" id="ARBA00001928"/>
    </source>
</evidence>
<dbReference type="Pfam" id="PF02666">
    <property type="entry name" value="PS_Dcarbxylase"/>
    <property type="match status" value="1"/>
</dbReference>
<evidence type="ECO:0000256" key="4">
    <source>
        <dbReference type="ARBA" id="ARBA00022516"/>
    </source>
</evidence>
<comment type="pathway">
    <text evidence="2">Lipid metabolism.</text>
</comment>
<dbReference type="RefSeq" id="WP_235293874.1">
    <property type="nucleotide sequence ID" value="NZ_BSOH01000010.1"/>
</dbReference>
<proteinExistence type="predicted"/>
<gene>
    <name evidence="13" type="primary">psd</name>
    <name evidence="13" type="ORF">GCM10007940_18650</name>
</gene>
<dbReference type="InterPro" id="IPR033177">
    <property type="entry name" value="PSD-B"/>
</dbReference>
<keyword evidence="7" id="KW-0865">Zymogen</keyword>
<dbReference type="EC" id="4.1.1.65" evidence="3"/>
<dbReference type="PANTHER" id="PTHR10067:SF17">
    <property type="entry name" value="PHOSPHATIDYLSERINE DECARBOXYLASE PROENZYME 2"/>
    <property type="match status" value="1"/>
</dbReference>
<evidence type="ECO:0000256" key="5">
    <source>
        <dbReference type="ARBA" id="ARBA00022793"/>
    </source>
</evidence>
<reference evidence="13" key="1">
    <citation type="journal article" date="2014" name="Int. J. Syst. Evol. Microbiol.">
        <title>Complete genome sequence of Corynebacterium casei LMG S-19264T (=DSM 44701T), isolated from a smear-ripened cheese.</title>
        <authorList>
            <consortium name="US DOE Joint Genome Institute (JGI-PGF)"/>
            <person name="Walter F."/>
            <person name="Albersmeier A."/>
            <person name="Kalinowski J."/>
            <person name="Ruckert C."/>
        </authorList>
    </citation>
    <scope>NUCLEOTIDE SEQUENCE</scope>
    <source>
        <strain evidence="13">NBRC 108769</strain>
    </source>
</reference>
<accession>A0AA37WFU2</accession>
<evidence type="ECO:0000313" key="14">
    <source>
        <dbReference type="Proteomes" id="UP001156666"/>
    </source>
</evidence>
<evidence type="ECO:0000256" key="2">
    <source>
        <dbReference type="ARBA" id="ARBA00005189"/>
    </source>
</evidence>
<evidence type="ECO:0000256" key="12">
    <source>
        <dbReference type="ARBA" id="ARBA00024326"/>
    </source>
</evidence>
<dbReference type="NCBIfam" id="TIGR00163">
    <property type="entry name" value="PS_decarb"/>
    <property type="match status" value="1"/>
</dbReference>
<dbReference type="AlphaFoldDB" id="A0AA37WFU2"/>
<keyword evidence="6" id="KW-0443">Lipid metabolism</keyword>
<evidence type="ECO:0000256" key="7">
    <source>
        <dbReference type="ARBA" id="ARBA00023145"/>
    </source>
</evidence>
<reference evidence="13" key="2">
    <citation type="submission" date="2023-01" db="EMBL/GenBank/DDBJ databases">
        <title>Draft genome sequence of Portibacter lacus strain NBRC 108769.</title>
        <authorList>
            <person name="Sun Q."/>
            <person name="Mori K."/>
        </authorList>
    </citation>
    <scope>NUCLEOTIDE SEQUENCE</scope>
    <source>
        <strain evidence="13">NBRC 108769</strain>
    </source>
</reference>
<sequence>MKEIQFVDRASGDLVSENPPGEKLLKFFYQSTLGKLSLDLIVKRKLISSIYGRMMSRKSSKNKITDFVQTYKIDLKEAIKSLEEFTSFNDFFYRKLKPEARPIGEGIVSPGDGKLLAFESIGNLQSFFVKGHEFTLDCFLQNQNLADEFKDAAFFILRLAPNDYHRFHFPYAGIPEKVHAIKGSYFSVSPYALAENFARVFCENKRTYTILKTTDKGRILLSPVGATMVGSIHHTYEAGKALKKGDEMGYFSFGGSTVVILVPKDSIVIDADLLENTKNRMETAVKMGERLGV</sequence>
<comment type="pathway">
    <text evidence="12">Phospholipid metabolism; phosphatidylethanolamine biosynthesis.</text>
</comment>
<evidence type="ECO:0000256" key="10">
    <source>
        <dbReference type="ARBA" id="ARBA00023264"/>
    </source>
</evidence>
<evidence type="ECO:0000313" key="13">
    <source>
        <dbReference type="EMBL" id="GLR17250.1"/>
    </source>
</evidence>
<keyword evidence="5" id="KW-0210">Decarboxylase</keyword>
<dbReference type="EMBL" id="BSOH01000010">
    <property type="protein sequence ID" value="GLR17250.1"/>
    <property type="molecule type" value="Genomic_DNA"/>
</dbReference>
<evidence type="ECO:0000256" key="3">
    <source>
        <dbReference type="ARBA" id="ARBA00012243"/>
    </source>
</evidence>
<keyword evidence="10" id="KW-1208">Phospholipid metabolism</keyword>
<keyword evidence="14" id="KW-1185">Reference proteome</keyword>
<protein>
    <recommendedName>
        <fullName evidence="3">phosphatidylserine decarboxylase</fullName>
        <ecNumber evidence="3">4.1.1.65</ecNumber>
    </recommendedName>
</protein>
<evidence type="ECO:0000256" key="11">
    <source>
        <dbReference type="ARBA" id="ARBA00023317"/>
    </source>
</evidence>